<organism evidence="2">
    <name type="scientific">Ignisphaera aggregans</name>
    <dbReference type="NCBI Taxonomy" id="334771"/>
    <lineage>
        <taxon>Archaea</taxon>
        <taxon>Thermoproteota</taxon>
        <taxon>Thermoprotei</taxon>
        <taxon>Desulfurococcales</taxon>
        <taxon>Desulfurococcaceae</taxon>
        <taxon>Ignisphaera</taxon>
    </lineage>
</organism>
<dbReference type="EMBL" id="DTFF01000069">
    <property type="protein sequence ID" value="HGI88378.1"/>
    <property type="molecule type" value="Genomic_DNA"/>
</dbReference>
<name>A0A7C4FDB5_9CREN</name>
<dbReference type="AlphaFoldDB" id="A0A7C4FDB5"/>
<keyword evidence="1" id="KW-1133">Transmembrane helix</keyword>
<reference evidence="2" key="1">
    <citation type="journal article" date="2020" name="mSystems">
        <title>Genome- and Community-Level Interaction Insights into Carbon Utilization and Element Cycling Functions of Hydrothermarchaeota in Hydrothermal Sediment.</title>
        <authorList>
            <person name="Zhou Z."/>
            <person name="Liu Y."/>
            <person name="Xu W."/>
            <person name="Pan J."/>
            <person name="Luo Z.H."/>
            <person name="Li M."/>
        </authorList>
    </citation>
    <scope>NUCLEOTIDE SEQUENCE [LARGE SCALE GENOMIC DNA]</scope>
    <source>
        <strain evidence="2">SpSt-732</strain>
    </source>
</reference>
<comment type="caution">
    <text evidence="2">The sequence shown here is derived from an EMBL/GenBank/DDBJ whole genome shotgun (WGS) entry which is preliminary data.</text>
</comment>
<evidence type="ECO:0000313" key="2">
    <source>
        <dbReference type="EMBL" id="HGI88378.1"/>
    </source>
</evidence>
<sequence length="103" mass="11346">MDMETLPFQSETREYVGLRPEVEAIVASIILIVTGLAFLNLDKILAFLGLGKIFEVKTPIPLTIDVVGALLIILGLFLLVVAVVYTKIIRGLREWTELGGVTY</sequence>
<accession>A0A7C4FDB5</accession>
<evidence type="ECO:0000256" key="1">
    <source>
        <dbReference type="SAM" id="Phobius"/>
    </source>
</evidence>
<protein>
    <submittedName>
        <fullName evidence="2">Uncharacterized protein</fullName>
    </submittedName>
</protein>
<keyword evidence="1" id="KW-0812">Transmembrane</keyword>
<proteinExistence type="predicted"/>
<feature type="transmembrane region" description="Helical" evidence="1">
    <location>
        <begin position="24"/>
        <end position="41"/>
    </location>
</feature>
<gene>
    <name evidence="2" type="ORF">ENV14_08355</name>
</gene>
<feature type="transmembrane region" description="Helical" evidence="1">
    <location>
        <begin position="62"/>
        <end position="85"/>
    </location>
</feature>
<keyword evidence="1" id="KW-0472">Membrane</keyword>